<gene>
    <name evidence="1" type="ORF">DM02DRAFT_683304</name>
</gene>
<dbReference type="EMBL" id="KZ806520">
    <property type="protein sequence ID" value="PVH90235.1"/>
    <property type="molecule type" value="Genomic_DNA"/>
</dbReference>
<dbReference type="STRING" id="97972.A0A2V1CWX8"/>
<protein>
    <submittedName>
        <fullName evidence="1">Uncharacterized protein</fullName>
    </submittedName>
</protein>
<organism evidence="1 2">
    <name type="scientific">Periconia macrospinosa</name>
    <dbReference type="NCBI Taxonomy" id="97972"/>
    <lineage>
        <taxon>Eukaryota</taxon>
        <taxon>Fungi</taxon>
        <taxon>Dikarya</taxon>
        <taxon>Ascomycota</taxon>
        <taxon>Pezizomycotina</taxon>
        <taxon>Dothideomycetes</taxon>
        <taxon>Pleosporomycetidae</taxon>
        <taxon>Pleosporales</taxon>
        <taxon>Massarineae</taxon>
        <taxon>Periconiaceae</taxon>
        <taxon>Periconia</taxon>
    </lineage>
</organism>
<sequence>MYKDSVLMSLKSNSFVFRDLSRSCTIFQMHAYVHQPEWSADLESALMQRRIWRQDVDAALNVEYQASGTALSSYSYNHLPIYCLATLATSPHQTTVTPSNMARKKFYKPKGETRASFMFPLLHQDVVNAVSDKIASTWFHEKNSDTDSNNEYSTCVMGKFKCNNTCSAAARAHGMGPAPTRYPKGSASAR</sequence>
<reference evidence="1 2" key="1">
    <citation type="journal article" date="2018" name="Sci. Rep.">
        <title>Comparative genomics provides insights into the lifestyle and reveals functional heterogeneity of dark septate endophytic fungi.</title>
        <authorList>
            <person name="Knapp D.G."/>
            <person name="Nemeth J.B."/>
            <person name="Barry K."/>
            <person name="Hainaut M."/>
            <person name="Henrissat B."/>
            <person name="Johnson J."/>
            <person name="Kuo A."/>
            <person name="Lim J.H.P."/>
            <person name="Lipzen A."/>
            <person name="Nolan M."/>
            <person name="Ohm R.A."/>
            <person name="Tamas L."/>
            <person name="Grigoriev I.V."/>
            <person name="Spatafora J.W."/>
            <person name="Nagy L.G."/>
            <person name="Kovacs G.M."/>
        </authorList>
    </citation>
    <scope>NUCLEOTIDE SEQUENCE [LARGE SCALE GENOMIC DNA]</scope>
    <source>
        <strain evidence="1 2">DSE2036</strain>
    </source>
</reference>
<proteinExistence type="predicted"/>
<evidence type="ECO:0000313" key="1">
    <source>
        <dbReference type="EMBL" id="PVH90235.1"/>
    </source>
</evidence>
<evidence type="ECO:0000313" key="2">
    <source>
        <dbReference type="Proteomes" id="UP000244855"/>
    </source>
</evidence>
<name>A0A2V1CWX8_9PLEO</name>
<dbReference type="OrthoDB" id="8121437at2759"/>
<dbReference type="AlphaFoldDB" id="A0A2V1CWX8"/>
<dbReference type="Proteomes" id="UP000244855">
    <property type="component" value="Unassembled WGS sequence"/>
</dbReference>
<keyword evidence="2" id="KW-1185">Reference proteome</keyword>
<accession>A0A2V1CWX8</accession>